<evidence type="ECO:0000313" key="2">
    <source>
        <dbReference type="Proteomes" id="UP000032180"/>
    </source>
</evidence>
<reference evidence="2" key="2">
    <citation type="submission" date="2013-12" db="EMBL/GenBank/DDBJ databases">
        <authorList>
            <person name="Yu Y."/>
            <person name="Lee S."/>
            <person name="de Baynast K."/>
            <person name="Wissotski M."/>
            <person name="Liu L."/>
            <person name="Talag J."/>
            <person name="Goicoechea J."/>
            <person name="Angelova A."/>
            <person name="Jetty R."/>
            <person name="Kudrna D."/>
            <person name="Golser W."/>
            <person name="Rivera L."/>
            <person name="Zhang J."/>
            <person name="Wing R."/>
        </authorList>
    </citation>
    <scope>NUCLEOTIDE SEQUENCE</scope>
</reference>
<evidence type="ECO:0000313" key="1">
    <source>
        <dbReference type="EnsemblPlants" id="LPERR05G08320.1"/>
    </source>
</evidence>
<reference evidence="1" key="3">
    <citation type="submission" date="2015-04" db="UniProtKB">
        <authorList>
            <consortium name="EnsemblPlants"/>
        </authorList>
    </citation>
    <scope>IDENTIFICATION</scope>
</reference>
<reference evidence="1 2" key="1">
    <citation type="submission" date="2012-08" db="EMBL/GenBank/DDBJ databases">
        <title>Oryza genome evolution.</title>
        <authorList>
            <person name="Wing R.A."/>
        </authorList>
    </citation>
    <scope>NUCLEOTIDE SEQUENCE</scope>
</reference>
<dbReference type="EnsemblPlants" id="LPERR05G08320.1">
    <property type="protein sequence ID" value="LPERR05G08320.1"/>
    <property type="gene ID" value="LPERR05G08320"/>
</dbReference>
<organism evidence="1 2">
    <name type="scientific">Leersia perrieri</name>
    <dbReference type="NCBI Taxonomy" id="77586"/>
    <lineage>
        <taxon>Eukaryota</taxon>
        <taxon>Viridiplantae</taxon>
        <taxon>Streptophyta</taxon>
        <taxon>Embryophyta</taxon>
        <taxon>Tracheophyta</taxon>
        <taxon>Spermatophyta</taxon>
        <taxon>Magnoliopsida</taxon>
        <taxon>Liliopsida</taxon>
        <taxon>Poales</taxon>
        <taxon>Poaceae</taxon>
        <taxon>BOP clade</taxon>
        <taxon>Oryzoideae</taxon>
        <taxon>Oryzeae</taxon>
        <taxon>Oryzinae</taxon>
        <taxon>Leersia</taxon>
    </lineage>
</organism>
<dbReference type="AlphaFoldDB" id="A0A0D9WER5"/>
<protein>
    <submittedName>
        <fullName evidence="1">Uncharacterized protein</fullName>
    </submittedName>
</protein>
<dbReference type="HOGENOM" id="CLU_138168_0_0_1"/>
<sequence>MQRGLTHADEQISTSPKHIRLQVQTPRLLLPRLWLAATHPICFARRQERSGGWRRAAARPEFSLNSRDSAIYPTAVQEAGAQCLLGWLLGDIQQLELEPNFATPPLPFTLLPYRVVGTESSQSSIPFNRGLKDQSRKQSKLATASFSIEVQAFRHLWCTHSTLVCASR</sequence>
<keyword evidence="2" id="KW-1185">Reference proteome</keyword>
<accession>A0A0D9WER5</accession>
<proteinExistence type="predicted"/>
<dbReference type="Proteomes" id="UP000032180">
    <property type="component" value="Chromosome 5"/>
</dbReference>
<name>A0A0D9WER5_9ORYZ</name>
<dbReference type="Gramene" id="LPERR05G08320.1">
    <property type="protein sequence ID" value="LPERR05G08320.1"/>
    <property type="gene ID" value="LPERR05G08320"/>
</dbReference>